<evidence type="ECO:0000313" key="2">
    <source>
        <dbReference type="Proteomes" id="UP000187429"/>
    </source>
</evidence>
<dbReference type="AlphaFoldDB" id="A0A1R1X3T3"/>
<keyword evidence="2" id="KW-1185">Reference proteome</keyword>
<comment type="caution">
    <text evidence="1">The sequence shown here is derived from an EMBL/GenBank/DDBJ whole genome shotgun (WGS) entry which is preliminary data.</text>
</comment>
<dbReference type="Proteomes" id="UP000187429">
    <property type="component" value="Unassembled WGS sequence"/>
</dbReference>
<gene>
    <name evidence="1" type="ORF">AYI69_g10752</name>
</gene>
<organism evidence="1 2">
    <name type="scientific">Smittium culicis</name>
    <dbReference type="NCBI Taxonomy" id="133412"/>
    <lineage>
        <taxon>Eukaryota</taxon>
        <taxon>Fungi</taxon>
        <taxon>Fungi incertae sedis</taxon>
        <taxon>Zoopagomycota</taxon>
        <taxon>Kickxellomycotina</taxon>
        <taxon>Harpellomycetes</taxon>
        <taxon>Harpellales</taxon>
        <taxon>Legeriomycetaceae</taxon>
        <taxon>Smittium</taxon>
    </lineage>
</organism>
<name>A0A1R1X3T3_9FUNG</name>
<reference evidence="2" key="1">
    <citation type="submission" date="2017-01" db="EMBL/GenBank/DDBJ databases">
        <authorList>
            <person name="Wang Y."/>
            <person name="White M."/>
            <person name="Kvist S."/>
            <person name="Moncalvo J.-M."/>
        </authorList>
    </citation>
    <scope>NUCLEOTIDE SEQUENCE [LARGE SCALE GENOMIC DNA]</scope>
    <source>
        <strain evidence="2">ID-206-W2</strain>
    </source>
</reference>
<sequence>MTILTLQHTIQMSLIMFVYDIVNFQLQKQRIPPLPPIFGTRNKWVLRGGNEQGNIRLQNKHDSVFLFACTTTTISFLCLARSQTPQLFAQTVDFLQILRRFAATKRLLPQKSYTNLITPIKLRSSAPHAHPLHITPTLCTSRPPSSFHPFFYTAHPIPSRPSDITYL</sequence>
<protein>
    <submittedName>
        <fullName evidence="1">Uncharacterized protein</fullName>
    </submittedName>
</protein>
<evidence type="ECO:0000313" key="1">
    <source>
        <dbReference type="EMBL" id="OMJ09270.1"/>
    </source>
</evidence>
<proteinExistence type="predicted"/>
<dbReference type="EMBL" id="LSSM01007118">
    <property type="protein sequence ID" value="OMJ09270.1"/>
    <property type="molecule type" value="Genomic_DNA"/>
</dbReference>
<accession>A0A1R1X3T3</accession>